<evidence type="ECO:0000313" key="1">
    <source>
        <dbReference type="EMBL" id="KAG5410391.1"/>
    </source>
</evidence>
<name>A0ABQ7NJT7_BRACM</name>
<accession>A0ABQ7NJT7</accession>
<keyword evidence="2" id="KW-1185">Reference proteome</keyword>
<evidence type="ECO:0000313" key="2">
    <source>
        <dbReference type="Proteomes" id="UP000823674"/>
    </source>
</evidence>
<reference evidence="1 2" key="1">
    <citation type="submission" date="2021-03" db="EMBL/GenBank/DDBJ databases">
        <authorList>
            <person name="King G.J."/>
            <person name="Bancroft I."/>
            <person name="Baten A."/>
            <person name="Bloomfield J."/>
            <person name="Borpatragohain P."/>
            <person name="He Z."/>
            <person name="Irish N."/>
            <person name="Irwin J."/>
            <person name="Liu K."/>
            <person name="Mauleon R.P."/>
            <person name="Moore J."/>
            <person name="Morris R."/>
            <person name="Ostergaard L."/>
            <person name="Wang B."/>
            <person name="Wells R."/>
        </authorList>
    </citation>
    <scope>NUCLEOTIDE SEQUENCE [LARGE SCALE GENOMIC DNA]</scope>
    <source>
        <strain evidence="1">R-o-18</strain>
        <tissue evidence="1">Leaf</tissue>
    </source>
</reference>
<dbReference type="Proteomes" id="UP000823674">
    <property type="component" value="Chromosome A02"/>
</dbReference>
<proteinExistence type="predicted"/>
<comment type="caution">
    <text evidence="1">The sequence shown here is derived from an EMBL/GenBank/DDBJ whole genome shotgun (WGS) entry which is preliminary data.</text>
</comment>
<feature type="non-terminal residue" evidence="1">
    <location>
        <position position="156"/>
    </location>
</feature>
<protein>
    <submittedName>
        <fullName evidence="1">Uncharacterized protein</fullName>
    </submittedName>
</protein>
<sequence length="156" mass="18409">MHILLYYPHLPQILDAWRRFMCEKQVISLVETMKSVFSQSCRRLTWKSSGQCRDDLHGSRPSLFVKKNLTYIRLTWKSSQTTYTEVVRLTPSYTEVVRPTTYIEVFQDFIPSFWSNLAYLGPTTYIEVVQDFIPRLWPNLTYLGRVLCKLSDGRLS</sequence>
<dbReference type="EMBL" id="JADBGQ010000002">
    <property type="protein sequence ID" value="KAG5410391.1"/>
    <property type="molecule type" value="Genomic_DNA"/>
</dbReference>
<gene>
    <name evidence="1" type="primary">A02g505410.1_BraROA</name>
    <name evidence="1" type="ORF">IGI04_006710</name>
</gene>
<organism evidence="1 2">
    <name type="scientific">Brassica rapa subsp. trilocularis</name>
    <dbReference type="NCBI Taxonomy" id="1813537"/>
    <lineage>
        <taxon>Eukaryota</taxon>
        <taxon>Viridiplantae</taxon>
        <taxon>Streptophyta</taxon>
        <taxon>Embryophyta</taxon>
        <taxon>Tracheophyta</taxon>
        <taxon>Spermatophyta</taxon>
        <taxon>Magnoliopsida</taxon>
        <taxon>eudicotyledons</taxon>
        <taxon>Gunneridae</taxon>
        <taxon>Pentapetalae</taxon>
        <taxon>rosids</taxon>
        <taxon>malvids</taxon>
        <taxon>Brassicales</taxon>
        <taxon>Brassicaceae</taxon>
        <taxon>Brassiceae</taxon>
        <taxon>Brassica</taxon>
    </lineage>
</organism>